<dbReference type="EC" id="2.5.1.54" evidence="8"/>
<dbReference type="GO" id="GO:0003849">
    <property type="term" value="F:3-deoxy-7-phosphoheptulonate synthase activity"/>
    <property type="evidence" value="ECO:0007669"/>
    <property type="project" value="UniProtKB-EC"/>
</dbReference>
<proteinExistence type="inferred from homology"/>
<keyword evidence="4 8" id="KW-0028">Amino-acid biosynthesis</keyword>
<evidence type="ECO:0000256" key="2">
    <source>
        <dbReference type="ARBA" id="ARBA00004688"/>
    </source>
</evidence>
<dbReference type="SUPFAM" id="SSF51569">
    <property type="entry name" value="Aldolase"/>
    <property type="match status" value="1"/>
</dbReference>
<comment type="function">
    <text evidence="1 8">Stereospecific condensation of phosphoenolpyruvate (PEP) and D-erythrose-4-phosphate (E4P) giving rise to 3-deoxy-D-arabino-heptulosonate-7-phosphate (DAHP).</text>
</comment>
<name>A0ABV4P2X0_9GAMM</name>
<dbReference type="PANTHER" id="PTHR21225:SF6">
    <property type="entry name" value="PHOSPHO-2-DEHYDRO-3-DEOXYHEPTONATE ALDOLASE, TRP-SENSITIVE"/>
    <property type="match status" value="1"/>
</dbReference>
<evidence type="ECO:0000313" key="11">
    <source>
        <dbReference type="Proteomes" id="UP001569428"/>
    </source>
</evidence>
<dbReference type="PANTHER" id="PTHR21225">
    <property type="entry name" value="PHOSPHO-2-DEHYDRO-3-DEOXYHEPTONATE ALDOLASE DAHP SYNTHETASE"/>
    <property type="match status" value="1"/>
</dbReference>
<evidence type="ECO:0000256" key="1">
    <source>
        <dbReference type="ARBA" id="ARBA00003726"/>
    </source>
</evidence>
<gene>
    <name evidence="10" type="ORF">ACCI49_15580</name>
</gene>
<comment type="catalytic activity">
    <reaction evidence="7 8">
        <text>D-erythrose 4-phosphate + phosphoenolpyruvate + H2O = 7-phospho-2-dehydro-3-deoxy-D-arabino-heptonate + phosphate</text>
        <dbReference type="Rhea" id="RHEA:14717"/>
        <dbReference type="ChEBI" id="CHEBI:15377"/>
        <dbReference type="ChEBI" id="CHEBI:16897"/>
        <dbReference type="ChEBI" id="CHEBI:43474"/>
        <dbReference type="ChEBI" id="CHEBI:58394"/>
        <dbReference type="ChEBI" id="CHEBI:58702"/>
        <dbReference type="EC" id="2.5.1.54"/>
    </reaction>
</comment>
<reference evidence="10 11" key="1">
    <citation type="submission" date="2024-08" db="EMBL/GenBank/DDBJ databases">
        <authorList>
            <person name="Ishaq N."/>
        </authorList>
    </citation>
    <scope>NUCLEOTIDE SEQUENCE [LARGE SCALE GENOMIC DNA]</scope>
    <source>
        <strain evidence="10 11">DSM 18651</strain>
    </source>
</reference>
<evidence type="ECO:0000256" key="6">
    <source>
        <dbReference type="ARBA" id="ARBA00023141"/>
    </source>
</evidence>
<evidence type="ECO:0000256" key="8">
    <source>
        <dbReference type="PIRNR" id="PIRNR001361"/>
    </source>
</evidence>
<dbReference type="RefSeq" id="WP_371840000.1">
    <property type="nucleotide sequence ID" value="NZ_JBGMEK010000038.1"/>
</dbReference>
<organism evidence="10 11">
    <name type="scientific">Microbulbifer epialgicus</name>
    <dbReference type="NCBI Taxonomy" id="393907"/>
    <lineage>
        <taxon>Bacteria</taxon>
        <taxon>Pseudomonadati</taxon>
        <taxon>Pseudomonadota</taxon>
        <taxon>Gammaproteobacteria</taxon>
        <taxon>Cellvibrionales</taxon>
        <taxon>Microbulbiferaceae</taxon>
        <taxon>Microbulbifer</taxon>
    </lineage>
</organism>
<dbReference type="InterPro" id="IPR006218">
    <property type="entry name" value="DAHP1/KDSA"/>
</dbReference>
<evidence type="ECO:0000256" key="5">
    <source>
        <dbReference type="ARBA" id="ARBA00022679"/>
    </source>
</evidence>
<evidence type="ECO:0000256" key="3">
    <source>
        <dbReference type="ARBA" id="ARBA00007985"/>
    </source>
</evidence>
<sequence>MSDVPAILSARTHMQLPGNDELIRTMPCPSTTAMNIERIREEVSRILAREDDRLLVIVGPCSIHDPVAALDYAHRLSEIKAEFEDTLCLVMRTYFEKPRTTVGWKGFVYDPNLDGSADMLKGLTKARELLLNINALGLGAATEFLCPLNALYIADLISWGAIGARTTESQTHRELASALPCPIGFKNSTDGNIQVAINAIQAAQSQQIFCTTIRNGKFEAIESTGNKSCHLILRGGRKPNYHPEDIEQAISQLESAALPSGIMVDCSHGNSQKIHSNQVVVAGALCEQISTGQENISAVMIESFLEEGSQKIGAKENMVYGQSITDSCIGWTETCQTLDMLSEAVVRRRSLFTAPHNLEIELKINAV</sequence>
<comment type="similarity">
    <text evidence="3 8">Belongs to the class-I DAHP synthase family.</text>
</comment>
<dbReference type="InterPro" id="IPR006219">
    <property type="entry name" value="DAHP_synth_1"/>
</dbReference>
<keyword evidence="6 8" id="KW-0057">Aromatic amino acid biosynthesis</keyword>
<dbReference type="Gene3D" id="3.20.20.70">
    <property type="entry name" value="Aldolase class I"/>
    <property type="match status" value="1"/>
</dbReference>
<comment type="pathway">
    <text evidence="2 8">Metabolic intermediate biosynthesis; chorismate biosynthesis; chorismate from D-erythrose 4-phosphate and phosphoenolpyruvate: step 1/7.</text>
</comment>
<dbReference type="Proteomes" id="UP001569428">
    <property type="component" value="Unassembled WGS sequence"/>
</dbReference>
<accession>A0ABV4P2X0</accession>
<comment type="caution">
    <text evidence="10">The sequence shown here is derived from an EMBL/GenBank/DDBJ whole genome shotgun (WGS) entry which is preliminary data.</text>
</comment>
<evidence type="ECO:0000259" key="9">
    <source>
        <dbReference type="Pfam" id="PF00793"/>
    </source>
</evidence>
<protein>
    <recommendedName>
        <fullName evidence="8">Phospho-2-dehydro-3-deoxyheptonate aldolase</fullName>
        <ecNumber evidence="8">2.5.1.54</ecNumber>
    </recommendedName>
</protein>
<dbReference type="NCBIfam" id="TIGR00034">
    <property type="entry name" value="aroFGH"/>
    <property type="match status" value="1"/>
</dbReference>
<dbReference type="NCBIfam" id="NF009396">
    <property type="entry name" value="PRK12756.1"/>
    <property type="match status" value="1"/>
</dbReference>
<keyword evidence="11" id="KW-1185">Reference proteome</keyword>
<keyword evidence="5 8" id="KW-0808">Transferase</keyword>
<evidence type="ECO:0000256" key="4">
    <source>
        <dbReference type="ARBA" id="ARBA00022605"/>
    </source>
</evidence>
<dbReference type="Pfam" id="PF00793">
    <property type="entry name" value="DAHP_synth_1"/>
    <property type="match status" value="1"/>
</dbReference>
<dbReference type="PIRSF" id="PIRSF001361">
    <property type="entry name" value="DAHP_synthase"/>
    <property type="match status" value="1"/>
</dbReference>
<evidence type="ECO:0000313" key="10">
    <source>
        <dbReference type="EMBL" id="MFA0812334.1"/>
    </source>
</evidence>
<dbReference type="InterPro" id="IPR013785">
    <property type="entry name" value="Aldolase_TIM"/>
</dbReference>
<dbReference type="NCBIfam" id="NF009395">
    <property type="entry name" value="PRK12755.1"/>
    <property type="match status" value="1"/>
</dbReference>
<feature type="domain" description="DAHP synthetase I/KDSA" evidence="9">
    <location>
        <begin position="45"/>
        <end position="335"/>
    </location>
</feature>
<dbReference type="EMBL" id="JBGMEK010000038">
    <property type="protein sequence ID" value="MFA0812334.1"/>
    <property type="molecule type" value="Genomic_DNA"/>
</dbReference>
<evidence type="ECO:0000256" key="7">
    <source>
        <dbReference type="ARBA" id="ARBA00047508"/>
    </source>
</evidence>